<gene>
    <name evidence="1" type="ORF">LCGC14_1696100</name>
</gene>
<protein>
    <submittedName>
        <fullName evidence="1">Uncharacterized protein</fullName>
    </submittedName>
</protein>
<dbReference type="EMBL" id="LAZR01014909">
    <property type="protein sequence ID" value="KKM15434.1"/>
    <property type="molecule type" value="Genomic_DNA"/>
</dbReference>
<organism evidence="1">
    <name type="scientific">marine sediment metagenome</name>
    <dbReference type="NCBI Taxonomy" id="412755"/>
    <lineage>
        <taxon>unclassified sequences</taxon>
        <taxon>metagenomes</taxon>
        <taxon>ecological metagenomes</taxon>
    </lineage>
</organism>
<proteinExistence type="predicted"/>
<comment type="caution">
    <text evidence="1">The sequence shown here is derived from an EMBL/GenBank/DDBJ whole genome shotgun (WGS) entry which is preliminary data.</text>
</comment>
<dbReference type="AlphaFoldDB" id="A0A0F9I6Z1"/>
<evidence type="ECO:0000313" key="1">
    <source>
        <dbReference type="EMBL" id="KKM15434.1"/>
    </source>
</evidence>
<sequence>MSKDSDDSKPPIVPDGMGIYHLGGLDRLCAEVLKSAVRENDRDFPTRELFCDFLDIDTETWFARFDKAIEDGAGNKRLADILQQFLRQQSKDSRPLQSCGNRHSWCLECRPVSVVRSLKSCGNRHAWCLKCRPRPL</sequence>
<reference evidence="1" key="1">
    <citation type="journal article" date="2015" name="Nature">
        <title>Complex archaea that bridge the gap between prokaryotes and eukaryotes.</title>
        <authorList>
            <person name="Spang A."/>
            <person name="Saw J.H."/>
            <person name="Jorgensen S.L."/>
            <person name="Zaremba-Niedzwiedzka K."/>
            <person name="Martijn J."/>
            <person name="Lind A.E."/>
            <person name="van Eijk R."/>
            <person name="Schleper C."/>
            <person name="Guy L."/>
            <person name="Ettema T.J."/>
        </authorList>
    </citation>
    <scope>NUCLEOTIDE SEQUENCE</scope>
</reference>
<accession>A0A0F9I6Z1</accession>
<name>A0A0F9I6Z1_9ZZZZ</name>